<reference evidence="2 3" key="1">
    <citation type="journal article" date="2016" name="Genome Biol. Evol.">
        <title>Gene Family Evolution Reflects Adaptation to Soil Environmental Stressors in the Genome of the Collembolan Orchesella cincta.</title>
        <authorList>
            <person name="Faddeeva-Vakhrusheva A."/>
            <person name="Derks M.F."/>
            <person name="Anvar S.Y."/>
            <person name="Agamennone V."/>
            <person name="Suring W."/>
            <person name="Smit S."/>
            <person name="van Straalen N.M."/>
            <person name="Roelofs D."/>
        </authorList>
    </citation>
    <scope>NUCLEOTIDE SEQUENCE [LARGE SCALE GENOMIC DNA]</scope>
    <source>
        <tissue evidence="2">Mixed pool</tissue>
    </source>
</reference>
<keyword evidence="3" id="KW-1185">Reference proteome</keyword>
<dbReference type="SMART" id="SM00225">
    <property type="entry name" value="BTB"/>
    <property type="match status" value="1"/>
</dbReference>
<dbReference type="Pfam" id="PF00651">
    <property type="entry name" value="BTB"/>
    <property type="match status" value="1"/>
</dbReference>
<organism evidence="2 3">
    <name type="scientific">Orchesella cincta</name>
    <name type="common">Springtail</name>
    <name type="synonym">Podura cincta</name>
    <dbReference type="NCBI Taxonomy" id="48709"/>
    <lineage>
        <taxon>Eukaryota</taxon>
        <taxon>Metazoa</taxon>
        <taxon>Ecdysozoa</taxon>
        <taxon>Arthropoda</taxon>
        <taxon>Hexapoda</taxon>
        <taxon>Collembola</taxon>
        <taxon>Entomobryomorpha</taxon>
        <taxon>Entomobryoidea</taxon>
        <taxon>Orchesellidae</taxon>
        <taxon>Orchesellinae</taxon>
        <taxon>Orchesella</taxon>
    </lineage>
</organism>
<dbReference type="Proteomes" id="UP000094527">
    <property type="component" value="Unassembled WGS sequence"/>
</dbReference>
<evidence type="ECO:0000313" key="2">
    <source>
        <dbReference type="EMBL" id="ODM92865.1"/>
    </source>
</evidence>
<dbReference type="SUPFAM" id="SSF54695">
    <property type="entry name" value="POZ domain"/>
    <property type="match status" value="1"/>
</dbReference>
<feature type="domain" description="BTB" evidence="1">
    <location>
        <begin position="92"/>
        <end position="158"/>
    </location>
</feature>
<name>A0A1D2MIT3_ORCCI</name>
<evidence type="ECO:0000259" key="1">
    <source>
        <dbReference type="PROSITE" id="PS50097"/>
    </source>
</evidence>
<dbReference type="OrthoDB" id="6426401at2759"/>
<accession>A0A1D2MIT3</accession>
<sequence length="263" mass="30500">MERRKNKKLQLILNAILDNGFTIDCKMFQRRDSYNCNFEGRVDIPLAQFFVADQSYRAKVSVKMIDKDVFGFVQESPNGFGLLSFLEEKRFCDFTIIADNGNGASIQCHRMILAAKSPVLSRMLEMDCVETREKRLKMNASEVTIKAFLKFIYYSDLEDAFESPLVAVELMELGHKYDVGMLEETMKKFILKKADEWLEIDAALKLFLNSVSKEGDEYELLKEKGLRVVKEERKLLKRSVLFQDLLKNEPDTITNLFIFILQP</sequence>
<gene>
    <name evidence="2" type="ORF">Ocin01_13815</name>
</gene>
<protein>
    <submittedName>
        <fullName evidence="2">BTB/POZ domain-containing protein</fullName>
    </submittedName>
</protein>
<comment type="caution">
    <text evidence="2">The sequence shown here is derived from an EMBL/GenBank/DDBJ whole genome shotgun (WGS) entry which is preliminary data.</text>
</comment>
<dbReference type="AlphaFoldDB" id="A0A1D2MIT3"/>
<proteinExistence type="predicted"/>
<dbReference type="InterPro" id="IPR000210">
    <property type="entry name" value="BTB/POZ_dom"/>
</dbReference>
<dbReference type="EMBL" id="LJIJ01001131">
    <property type="protein sequence ID" value="ODM92865.1"/>
    <property type="molecule type" value="Genomic_DNA"/>
</dbReference>
<dbReference type="PROSITE" id="PS50097">
    <property type="entry name" value="BTB"/>
    <property type="match status" value="1"/>
</dbReference>
<evidence type="ECO:0000313" key="3">
    <source>
        <dbReference type="Proteomes" id="UP000094527"/>
    </source>
</evidence>
<dbReference type="InterPro" id="IPR011333">
    <property type="entry name" value="SKP1/BTB/POZ_sf"/>
</dbReference>
<dbReference type="CDD" id="cd18186">
    <property type="entry name" value="BTB_POZ_ZBTB_KLHL-like"/>
    <property type="match status" value="1"/>
</dbReference>
<dbReference type="Gene3D" id="3.30.710.10">
    <property type="entry name" value="Potassium Channel Kv1.1, Chain A"/>
    <property type="match status" value="1"/>
</dbReference>
<dbReference type="PANTHER" id="PTHR24413">
    <property type="entry name" value="SPECKLE-TYPE POZ PROTEIN"/>
    <property type="match status" value="1"/>
</dbReference>